<proteinExistence type="predicted"/>
<feature type="non-terminal residue" evidence="1">
    <location>
        <position position="1"/>
    </location>
</feature>
<dbReference type="EMBL" id="HACA01008242">
    <property type="protein sequence ID" value="CDW25603.1"/>
    <property type="molecule type" value="Transcribed_RNA"/>
</dbReference>
<reference evidence="1" key="1">
    <citation type="submission" date="2014-05" db="EMBL/GenBank/DDBJ databases">
        <authorList>
            <person name="Chronopoulou M."/>
        </authorList>
    </citation>
    <scope>NUCLEOTIDE SEQUENCE</scope>
    <source>
        <tissue evidence="1">Whole organism</tissue>
    </source>
</reference>
<accession>A0A0K2THT2</accession>
<name>A0A0K2THT2_LEPSM</name>
<organism evidence="1">
    <name type="scientific">Lepeophtheirus salmonis</name>
    <name type="common">Salmon louse</name>
    <name type="synonym">Caligus salmonis</name>
    <dbReference type="NCBI Taxonomy" id="72036"/>
    <lineage>
        <taxon>Eukaryota</taxon>
        <taxon>Metazoa</taxon>
        <taxon>Ecdysozoa</taxon>
        <taxon>Arthropoda</taxon>
        <taxon>Crustacea</taxon>
        <taxon>Multicrustacea</taxon>
        <taxon>Hexanauplia</taxon>
        <taxon>Copepoda</taxon>
        <taxon>Siphonostomatoida</taxon>
        <taxon>Caligidae</taxon>
        <taxon>Lepeophtheirus</taxon>
    </lineage>
</organism>
<evidence type="ECO:0000313" key="1">
    <source>
        <dbReference type="EMBL" id="CDW25603.1"/>
    </source>
</evidence>
<protein>
    <submittedName>
        <fullName evidence="1">Uncharacterized protein</fullName>
    </submittedName>
</protein>
<sequence length="70" mass="7943">PRLAFTPFARCTYSGECPRCSDPAPGRCGCCKTVPRRRSCCQSKIKPCVQELRNFRSTFTQVASWPLWPC</sequence>
<dbReference type="AlphaFoldDB" id="A0A0K2THT2"/>